<evidence type="ECO:0000256" key="1">
    <source>
        <dbReference type="SAM" id="SignalP"/>
    </source>
</evidence>
<feature type="domain" description="DJ-1/PfpI" evidence="2">
    <location>
        <begin position="43"/>
        <end position="165"/>
    </location>
</feature>
<evidence type="ECO:0000313" key="3">
    <source>
        <dbReference type="EMBL" id="OCL14806.1"/>
    </source>
</evidence>
<gene>
    <name evidence="3" type="ORF">AOQ84DRAFT_351332</name>
</gene>
<evidence type="ECO:0000313" key="4">
    <source>
        <dbReference type="Proteomes" id="UP000250140"/>
    </source>
</evidence>
<dbReference type="InterPro" id="IPR029062">
    <property type="entry name" value="Class_I_gatase-like"/>
</dbReference>
<dbReference type="Proteomes" id="UP000250140">
    <property type="component" value="Unassembled WGS sequence"/>
</dbReference>
<keyword evidence="4" id="KW-1185">Reference proteome</keyword>
<feature type="chain" id="PRO_5034831646" description="DJ-1/PfpI domain-containing protein" evidence="1">
    <location>
        <begin position="21"/>
        <end position="178"/>
    </location>
</feature>
<dbReference type="Gene3D" id="3.40.50.880">
    <property type="match status" value="1"/>
</dbReference>
<dbReference type="EMBL" id="KV748527">
    <property type="protein sequence ID" value="OCL14806.1"/>
    <property type="molecule type" value="Genomic_DNA"/>
</dbReference>
<name>A0A8E2FCT8_9PEZI</name>
<dbReference type="SUPFAM" id="SSF52317">
    <property type="entry name" value="Class I glutamine amidotransferase-like"/>
    <property type="match status" value="1"/>
</dbReference>
<dbReference type="InterPro" id="IPR002818">
    <property type="entry name" value="DJ-1/PfpI"/>
</dbReference>
<sequence>MHFYLTAFALFPHLLNFAYGLSVRASKTTAPPISYGMVLYPNFEPADVFGPLDIFGLLSSDYRMRLSLIAATLDPVSTKPTVMNLSGSDFGESIVPTHTFSTPPEDIEVLFVPGGGGTRSDAFIGPAIGFVGRMYPKLKYLITVCNGATIGARSGVLDGRRATTSKRDWAWVSSWPRF</sequence>
<proteinExistence type="predicted"/>
<dbReference type="PANTHER" id="PTHR43130">
    <property type="entry name" value="ARAC-FAMILY TRANSCRIPTIONAL REGULATOR"/>
    <property type="match status" value="1"/>
</dbReference>
<dbReference type="PANTHER" id="PTHR43130:SF15">
    <property type="entry name" value="THIJ_PFPI FAMILY PROTEIN (AFU_ORTHOLOGUE AFUA_5G14240)"/>
    <property type="match status" value="1"/>
</dbReference>
<evidence type="ECO:0000259" key="2">
    <source>
        <dbReference type="Pfam" id="PF01965"/>
    </source>
</evidence>
<dbReference type="OrthoDB" id="543156at2759"/>
<reference evidence="3 4" key="1">
    <citation type="journal article" date="2016" name="Nat. Commun.">
        <title>Ectomycorrhizal ecology is imprinted in the genome of the dominant symbiotic fungus Cenococcum geophilum.</title>
        <authorList>
            <consortium name="DOE Joint Genome Institute"/>
            <person name="Peter M."/>
            <person name="Kohler A."/>
            <person name="Ohm R.A."/>
            <person name="Kuo A."/>
            <person name="Krutzmann J."/>
            <person name="Morin E."/>
            <person name="Arend M."/>
            <person name="Barry K.W."/>
            <person name="Binder M."/>
            <person name="Choi C."/>
            <person name="Clum A."/>
            <person name="Copeland A."/>
            <person name="Grisel N."/>
            <person name="Haridas S."/>
            <person name="Kipfer T."/>
            <person name="LaButti K."/>
            <person name="Lindquist E."/>
            <person name="Lipzen A."/>
            <person name="Maire R."/>
            <person name="Meier B."/>
            <person name="Mihaltcheva S."/>
            <person name="Molinier V."/>
            <person name="Murat C."/>
            <person name="Poggeler S."/>
            <person name="Quandt C.A."/>
            <person name="Sperisen C."/>
            <person name="Tritt A."/>
            <person name="Tisserant E."/>
            <person name="Crous P.W."/>
            <person name="Henrissat B."/>
            <person name="Nehls U."/>
            <person name="Egli S."/>
            <person name="Spatafora J.W."/>
            <person name="Grigoriev I.V."/>
            <person name="Martin F.M."/>
        </authorList>
    </citation>
    <scope>NUCLEOTIDE SEQUENCE [LARGE SCALE GENOMIC DNA]</scope>
    <source>
        <strain evidence="3 4">CBS 207.34</strain>
    </source>
</reference>
<organism evidence="3 4">
    <name type="scientific">Glonium stellatum</name>
    <dbReference type="NCBI Taxonomy" id="574774"/>
    <lineage>
        <taxon>Eukaryota</taxon>
        <taxon>Fungi</taxon>
        <taxon>Dikarya</taxon>
        <taxon>Ascomycota</taxon>
        <taxon>Pezizomycotina</taxon>
        <taxon>Dothideomycetes</taxon>
        <taxon>Pleosporomycetidae</taxon>
        <taxon>Gloniales</taxon>
        <taxon>Gloniaceae</taxon>
        <taxon>Glonium</taxon>
    </lineage>
</organism>
<dbReference type="InterPro" id="IPR052158">
    <property type="entry name" value="INH-QAR"/>
</dbReference>
<dbReference type="Pfam" id="PF01965">
    <property type="entry name" value="DJ-1_PfpI"/>
    <property type="match status" value="1"/>
</dbReference>
<accession>A0A8E2FCT8</accession>
<dbReference type="AlphaFoldDB" id="A0A8E2FCT8"/>
<feature type="signal peptide" evidence="1">
    <location>
        <begin position="1"/>
        <end position="20"/>
    </location>
</feature>
<keyword evidence="1" id="KW-0732">Signal</keyword>
<protein>
    <recommendedName>
        <fullName evidence="2">DJ-1/PfpI domain-containing protein</fullName>
    </recommendedName>
</protein>